<accession>A0A378JVD0</accession>
<name>A0A378JVD0_9GAMM</name>
<dbReference type="GO" id="GO:0004843">
    <property type="term" value="F:cysteine-type deubiquitinase activity"/>
    <property type="evidence" value="ECO:0007669"/>
    <property type="project" value="UniProtKB-EC"/>
</dbReference>
<keyword evidence="3" id="KW-0645">Protease</keyword>
<feature type="region of interest" description="Disordered" evidence="8">
    <location>
        <begin position="700"/>
        <end position="721"/>
    </location>
</feature>
<dbReference type="InterPro" id="IPR051346">
    <property type="entry name" value="OTU_Deubiquitinase"/>
</dbReference>
<dbReference type="Pfam" id="PF12340">
    <property type="entry name" value="DUF3638"/>
    <property type="match status" value="1"/>
</dbReference>
<dbReference type="GO" id="GO:0005737">
    <property type="term" value="C:cytoplasm"/>
    <property type="evidence" value="ECO:0007669"/>
    <property type="project" value="TreeGrafter"/>
</dbReference>
<evidence type="ECO:0000256" key="2">
    <source>
        <dbReference type="ARBA" id="ARBA00012759"/>
    </source>
</evidence>
<keyword evidence="12" id="KW-1185">Reference proteome</keyword>
<evidence type="ECO:0000256" key="5">
    <source>
        <dbReference type="ARBA" id="ARBA00022801"/>
    </source>
</evidence>
<gene>
    <name evidence="10" type="ORF">Lmor_0840</name>
    <name evidence="11" type="ORF">NCTC12239_00895</name>
</gene>
<evidence type="ECO:0000313" key="11">
    <source>
        <dbReference type="EMBL" id="STX61977.1"/>
    </source>
</evidence>
<dbReference type="GO" id="GO:0071947">
    <property type="term" value="P:protein deubiquitination involved in ubiquitin-dependent protein catabolic process"/>
    <property type="evidence" value="ECO:0007669"/>
    <property type="project" value="TreeGrafter"/>
</dbReference>
<keyword evidence="4" id="KW-0833">Ubl conjugation pathway</keyword>
<dbReference type="Proteomes" id="UP000254040">
    <property type="component" value="Unassembled WGS sequence"/>
</dbReference>
<keyword evidence="5" id="KW-0378">Hydrolase</keyword>
<keyword evidence="6" id="KW-0788">Thiol protease</keyword>
<evidence type="ECO:0000313" key="13">
    <source>
        <dbReference type="Proteomes" id="UP000254040"/>
    </source>
</evidence>
<dbReference type="EC" id="3.4.19.12" evidence="2"/>
<feature type="domain" description="DUF3638" evidence="9">
    <location>
        <begin position="1920"/>
        <end position="2126"/>
    </location>
</feature>
<evidence type="ECO:0000259" key="9">
    <source>
        <dbReference type="Pfam" id="PF12340"/>
    </source>
</evidence>
<evidence type="ECO:0000256" key="8">
    <source>
        <dbReference type="SAM" id="MobiDB-lite"/>
    </source>
</evidence>
<protein>
    <recommendedName>
        <fullName evidence="2">ubiquitinyl hydrolase 1</fullName>
        <ecNumber evidence="2">3.4.19.12</ecNumber>
    </recommendedName>
</protein>
<reference evidence="11 13" key="2">
    <citation type="submission" date="2018-06" db="EMBL/GenBank/DDBJ databases">
        <authorList>
            <consortium name="Pathogen Informatics"/>
            <person name="Doyle S."/>
        </authorList>
    </citation>
    <scope>NUCLEOTIDE SEQUENCE [LARGE SCALE GENOMIC DNA]</scope>
    <source>
        <strain evidence="11 13">NCTC12239</strain>
    </source>
</reference>
<dbReference type="STRING" id="39962.Lmor_0840"/>
<evidence type="ECO:0000256" key="6">
    <source>
        <dbReference type="ARBA" id="ARBA00022807"/>
    </source>
</evidence>
<reference evidence="10 12" key="1">
    <citation type="submission" date="2015-11" db="EMBL/GenBank/DDBJ databases">
        <title>Genomic analysis of 38 Legionella species identifies large and diverse effector repertoires.</title>
        <authorList>
            <person name="Burstein D."/>
            <person name="Amaro F."/>
            <person name="Zusman T."/>
            <person name="Lifshitz Z."/>
            <person name="Cohen O."/>
            <person name="Gilbert J.A."/>
            <person name="Pupko T."/>
            <person name="Shuman H.A."/>
            <person name="Segal G."/>
        </authorList>
    </citation>
    <scope>NUCLEOTIDE SEQUENCE [LARGE SCALE GENOMIC DNA]</scope>
    <source>
        <strain evidence="10 12">ATCC 43877</strain>
    </source>
</reference>
<proteinExistence type="predicted"/>
<evidence type="ECO:0000256" key="1">
    <source>
        <dbReference type="ARBA" id="ARBA00000707"/>
    </source>
</evidence>
<sequence>MIIDASLFAHIENDSSLTGTYQLQGHHFSRTVEYLSQYLDHLIQTNQPVPAEYHILVEQMKYISSIEQKTTNMTQAPLFDEEIKQLATSIAEDIMNMPGDGKILLPGGWYDNDGGHSMVYEFTPLPDGFTFSAINAGAGIEYHAKKSATEKELFNPRKSWRVPSPQSPKEKEELAHFIAKLLKARLPQAMSAQKKPLNAKVLYEEILPSISYIYGEEIDASAELSEHAYTGGQLSGTCSQRAPHQMLKINTPSLKEYQRFMFHFKQYALFDYVNACIQKQQPYTPAVLDQIRLAIDNNLKILSSPDLFNEIEIKEEHDKIIALEHQLSTTPFDAPAVLPALQEQMFSLTVSLQPTIAPPIQLEQQARDAPIPAMIALKDGTNLLDNLKKAIQNINLIKDPATQYNYLEHLILEMPLFPQFPNDPSFYRELISLNDFKQFKAQLEQIQTLILELKSNWINKEQDPAINLMLLSIISLQTDAYGVVPSNSNMPSFQPFSQTLMNSLIGNQDRNPFYATNNPVLDKRLKQMQRHYQHAFDKNINDYNLFVKFLIWSEPELDRELADLYDKEFGQDNTQLHEEIRRNGLKSFYMIALHHNNSKRLDAKFNPLITKVVNHMEHESILRKAINPFFKQEYADHVWFRPGMNNTQFAVLSPLFPGYISGEKLLTSLTQSKYNLKDSAAKDALEADISEDTSYSKKIQSKSSNSIQLNPAKPVDDSQGPRHITQADIQARDYFHLRSDPKWQIALTLDYFTRHIELLFDESNQRYVEANLFQPGLLLDKREDSQFISQFDTYLKTGMRYFTHNGQHTRNSLQFLRLNFLVSRYMALDNNPVGIERLQAIQHDLEKQLSLDNEPEIIYAVQQYLFLSLVTRMELGEQSDELFTLAYKAYNYLNSHTNPLILEDKAHRLSVDCAVAQFKAIIRKQYDNLLEHTIKTTVQEIENISEQNLIITGRFPVFHIENQVTHKSYDFNAIQGKLFERGLARSGVPLVIQNHPLVKELGLADVKECLMNSDQSYMILSEKGQEAYLYHQKNQLTVRKKWTIQQIEGDYELQALSTYHKAFHANKQIQIVLSGLPKILTDGTMNYWRDVNNPNNGILVCNNIPLYSVNDGKILALDAQGNKTSAQLSNINTPILKQFESRQYILSHTSKSSDSYVTLPRYNLRFQLRNSTLIHQETGELVTDSPSPIHPSVAGLVLASKDQQRYLVPVARFYAIEAGAQKSDFYPVQHDIDGKIAAAKLETHWSNNRPLQIPMWHYQNSERYISFRLQNGEPIADTVADALYLAYTYMATNQTEKAWNILEQCNTRLGGLTGSAEELQFIRWICDEMPHTLPGLHSAHQKDKPKRNTPPYVACRLKAMSLLSDYLIQNGPIKINEVKTPEGSANAVYESLRVEELNAFQNGLPEQIYRSFSRLQTMRRHLEHTYILSPLERKKLLSYYHQSQPKDYAPKGALGYEWMTLSLEELVKERDGILARQTADHSLSPAEEERLNFINENLARLKPVVAQSTILELIPLDLSLPASSSIKNNLLQSDTLSQMELWQYRLPGNDASSLLKQEALSSLSSVISDDQFVKYFPAYLQIACSLNSKERQELLDFCSKTLIAARHIKLEHQESNIPLLCNLLYRLLTTPSQNTFRYRTYTFNQLVTHLSELQVPPLSVYQAKDIYQDILAKPEDLLVHHERPNHAPLKVTRTALPPLIDQMGITPLLDQQSQESKEALNRVLTQYKELEERANEAISLLSNRLNTDLDHNFSIEEQAGQILFTLEHQKRMAARELIDSPVLSQNLLAATEAAEPLLVQQIEHSWSEALELANQGPDDPQKHRIWAIEKKSRARAALTQSDLLSLYSRADFAYSIEKTGLSLANAQRLHDLIHQSLMEGIKHHSLKKIKTDLMHSLATGNANSAAQALDLLARTEIPGLDDPSIVILQHEDHIVLRKRQVSALESLLKEPKDGGRFNETIEKIIMGGGKSKVILPILAEKKAQGDNLVVIEVPQALLATNHVDLNRTSQRLFGKRAYRFEFNRDSDCSPERFERIYQLMIEVMTTRGYLVTTGESIQSLELKYIELLLSNVEHDATWEKQVYWCDKITNLFRNHADCLIDEVHQGLSNKKKLNYTLGDSKPISTSLIKNAISLFSFIDQKIIQEAPSYDDAHDWTPFKTELAVKLITDPTSPLIGFVTEAKLKYGAHVQAELINYLTHNSLSIPLAVSAASNEVQASLAFFKQEINVRLQQTLTQKLGKHYGESHRKDLTALEKTLAIPYAGVDTPNERNRYKEELEAINKTIQMMLLKGISKEQLIERITEWESLARQELLQFQTTADSDTVRSIDDTPTAQGFTLLTSGLGIKLSQLDIKNEDQMTELHRRLQSNTALIFDFLREYSLKQIKQDSTILSSDNFNHTDQYRSVQGVSGTPSLNEAVYHQRLHYDKSSSLGSDGYIFEVLRNKTSISSCDFENAAQFITDILSRSSSRDRTRCIIDIKGTFTGVSNLGVAKELVRYISSNSDHFSTPLKHVLYFNEDQVLCALNVNTPDKPIILGTTNADEINRLLDSTPEERFTLYDQIHTTGIDIKQFAQAHALVLVDDKTSKQELLQGVMRERELDQDQTNELITPTRMKELSLEQLDEKFKHNDKMAVFMDAPAAAQGQMRNHIRRKFLTLIQDIPSEQADKKAALMQHFRPLFEESQALDLFALYGGINKKQAIGDILKHYKKQIKNLWESRLKLAETPPFAEDIGQMSQELESIINKALPFCLPEYDALDNSFNTEVEVQTEVEKEVQIEVLTLNEFYSGKLSEQPIIPWFDIIDADDFFQNKPFQSKWALTLNTLCAQGDQHPAFFSENLMASANYTYTYQGQTECVNAYIKPVFLIWYHQNNDGQLTAMIITPQEARDLKEKVLANNSKSWISTTMDTVVAGTRPEEVIHTEEYQQLREQIRFFNGEFTSLLNQESPLLWLQSQPEEKINFFEHSLLPYRPGCQASLHQLKETLTQAKSEGYAYIANHPYEDLTEFKWVDLLPNVIPSQENEYRKLAEAFVYINQNWNKKSIKLEDLQIQFNLPMNSFIYVDKHLNHLMALKNTLKHFEANKESIPLLVIINSMTAEEKEPIEHCLGMTIEQFYQLRHCEPLKPLEQPLGRRLTDISKYSIDLINILDTAPAFKGKKLFNRYLEQFIANATSVDLVRPLLHSCMNKTPLIAHILHHKKYDESLILEILETQKDIHKMLLMAIINACGTESVINRILKLEGLDEEVLCKMLEVPSLNEFQLNSILIRAQDENTVSLAARYPSITEHLIDTMLNHPFLNIEGMLFLINNQQLTTKQLLIILNHPYAEDEKIIQAVLNHKHLTAQGVLLEIIQHPSVNDRVLALILRHQSFDTEAALLILNKQLPLNLLIELTTKIYDFKNHDDRWEQCFDKLIEQAKIHNAAVRVSEIIANHFSQMPPHVALKLLNQLGKEALDHTNLIPMIMSANNEELDALLILDKKFSQDELILLTEKNLSTEQIDTLLDHPQMNSSVADLLFKNSEYSGTIKAWNWLTKEQLLSTLDNTSNYDSLALALTHGGLISQSTQMEWLENKREEHKESIKLNLASNSIENKFLCILEELKLKSLEHAIKATSNPKYDQPARIAFELYQTLRGEVKTLLTNPKDNAFVFKNNCMDAMNKAKPVLQEHRGYKQIVLDIINVVFAVTALFRNGSWRLFEARTSSMNTVNKVLGAMDKLVDENMNNPVPPAH</sequence>
<comment type="catalytic activity">
    <reaction evidence="1">
        <text>Thiol-dependent hydrolysis of ester, thioester, amide, peptide and isopeptide bonds formed by the C-terminal Gly of ubiquitin (a 76-residue protein attached to proteins as an intracellular targeting signal).</text>
        <dbReference type="EC" id="3.4.19.12"/>
    </reaction>
</comment>
<dbReference type="EMBL" id="LNYN01000014">
    <property type="protein sequence ID" value="KTD35393.1"/>
    <property type="molecule type" value="Genomic_DNA"/>
</dbReference>
<dbReference type="GO" id="GO:0070530">
    <property type="term" value="F:K63-linked polyubiquitin modification-dependent protein binding"/>
    <property type="evidence" value="ECO:0007669"/>
    <property type="project" value="TreeGrafter"/>
</dbReference>
<dbReference type="EMBL" id="UGOG01000001">
    <property type="protein sequence ID" value="STX61977.1"/>
    <property type="molecule type" value="Genomic_DNA"/>
</dbReference>
<dbReference type="PANTHER" id="PTHR13367:SF28">
    <property type="entry name" value="UBIQUITIN THIOESTERASE ZRANB1"/>
    <property type="match status" value="1"/>
</dbReference>
<evidence type="ECO:0000256" key="4">
    <source>
        <dbReference type="ARBA" id="ARBA00022786"/>
    </source>
</evidence>
<organism evidence="11 13">
    <name type="scientific">Legionella moravica</name>
    <dbReference type="NCBI Taxonomy" id="39962"/>
    <lineage>
        <taxon>Bacteria</taxon>
        <taxon>Pseudomonadati</taxon>
        <taxon>Pseudomonadota</taxon>
        <taxon>Gammaproteobacteria</taxon>
        <taxon>Legionellales</taxon>
        <taxon>Legionellaceae</taxon>
        <taxon>Legionella</taxon>
    </lineage>
</organism>
<evidence type="ECO:0000313" key="12">
    <source>
        <dbReference type="Proteomes" id="UP000054985"/>
    </source>
</evidence>
<evidence type="ECO:0000256" key="7">
    <source>
        <dbReference type="SAM" id="Coils"/>
    </source>
</evidence>
<feature type="coiled-coil region" evidence="7">
    <location>
        <begin position="1713"/>
        <end position="1740"/>
    </location>
</feature>
<evidence type="ECO:0000313" key="10">
    <source>
        <dbReference type="EMBL" id="KTD35393.1"/>
    </source>
</evidence>
<dbReference type="RefSeq" id="WP_028383574.1">
    <property type="nucleotide sequence ID" value="NZ_CAAAJG010000002.1"/>
</dbReference>
<keyword evidence="7" id="KW-0175">Coiled coil</keyword>
<dbReference type="PANTHER" id="PTHR13367">
    <property type="entry name" value="UBIQUITIN THIOESTERASE"/>
    <property type="match status" value="1"/>
</dbReference>
<dbReference type="InterPro" id="IPR022099">
    <property type="entry name" value="DUF3638"/>
</dbReference>
<evidence type="ECO:0000256" key="3">
    <source>
        <dbReference type="ARBA" id="ARBA00022670"/>
    </source>
</evidence>
<dbReference type="Proteomes" id="UP000054985">
    <property type="component" value="Unassembled WGS sequence"/>
</dbReference>
<dbReference type="OrthoDB" id="5653345at2"/>